<dbReference type="AlphaFoldDB" id="A0A2P5DA45"/>
<dbReference type="Proteomes" id="UP000237105">
    <property type="component" value="Unassembled WGS sequence"/>
</dbReference>
<name>A0A2P5DA45_PARAD</name>
<sequence length="59" mass="6697">MRNTANSETKFKREENFRDANDNQETTIGLNFIFLDSSLAEPQSSSPENQYTAPGTNRI</sequence>
<reference evidence="3" key="1">
    <citation type="submission" date="2016-06" db="EMBL/GenBank/DDBJ databases">
        <title>Parallel loss of symbiosis genes in relatives of nitrogen-fixing non-legume Parasponia.</title>
        <authorList>
            <person name="Van Velzen R."/>
            <person name="Holmer R."/>
            <person name="Bu F."/>
            <person name="Rutten L."/>
            <person name="Van Zeijl A."/>
            <person name="Liu W."/>
            <person name="Santuari L."/>
            <person name="Cao Q."/>
            <person name="Sharma T."/>
            <person name="Shen D."/>
            <person name="Roswanjaya Y."/>
            <person name="Wardhani T."/>
            <person name="Kalhor M.S."/>
            <person name="Jansen J."/>
            <person name="Van den Hoogen J."/>
            <person name="Gungor B."/>
            <person name="Hartog M."/>
            <person name="Hontelez J."/>
            <person name="Verver J."/>
            <person name="Yang W.-C."/>
            <person name="Schijlen E."/>
            <person name="Repin R."/>
            <person name="Schilthuizen M."/>
            <person name="Schranz E."/>
            <person name="Heidstra R."/>
            <person name="Miyata K."/>
            <person name="Fedorova E."/>
            <person name="Kohlen W."/>
            <person name="Bisseling T."/>
            <person name="Smit S."/>
            <person name="Geurts R."/>
        </authorList>
    </citation>
    <scope>NUCLEOTIDE SEQUENCE [LARGE SCALE GENOMIC DNA]</scope>
    <source>
        <strain evidence="3">cv. WU1-14</strain>
    </source>
</reference>
<keyword evidence="3" id="KW-1185">Reference proteome</keyword>
<protein>
    <submittedName>
        <fullName evidence="2">Uncharacterized protein</fullName>
    </submittedName>
</protein>
<accession>A0A2P5DA45</accession>
<evidence type="ECO:0000256" key="1">
    <source>
        <dbReference type="SAM" id="MobiDB-lite"/>
    </source>
</evidence>
<evidence type="ECO:0000313" key="2">
    <source>
        <dbReference type="EMBL" id="PON70161.1"/>
    </source>
</evidence>
<feature type="region of interest" description="Disordered" evidence="1">
    <location>
        <begin position="1"/>
        <end position="25"/>
    </location>
</feature>
<feature type="region of interest" description="Disordered" evidence="1">
    <location>
        <begin position="39"/>
        <end position="59"/>
    </location>
</feature>
<proteinExistence type="predicted"/>
<feature type="compositionally biased region" description="Polar residues" evidence="1">
    <location>
        <begin position="40"/>
        <end position="59"/>
    </location>
</feature>
<feature type="compositionally biased region" description="Basic and acidic residues" evidence="1">
    <location>
        <begin position="9"/>
        <end position="21"/>
    </location>
</feature>
<organism evidence="2 3">
    <name type="scientific">Parasponia andersonii</name>
    <name type="common">Sponia andersonii</name>
    <dbReference type="NCBI Taxonomy" id="3476"/>
    <lineage>
        <taxon>Eukaryota</taxon>
        <taxon>Viridiplantae</taxon>
        <taxon>Streptophyta</taxon>
        <taxon>Embryophyta</taxon>
        <taxon>Tracheophyta</taxon>
        <taxon>Spermatophyta</taxon>
        <taxon>Magnoliopsida</taxon>
        <taxon>eudicotyledons</taxon>
        <taxon>Gunneridae</taxon>
        <taxon>Pentapetalae</taxon>
        <taxon>rosids</taxon>
        <taxon>fabids</taxon>
        <taxon>Rosales</taxon>
        <taxon>Cannabaceae</taxon>
        <taxon>Parasponia</taxon>
    </lineage>
</organism>
<dbReference type="EMBL" id="JXTB01000052">
    <property type="protein sequence ID" value="PON70161.1"/>
    <property type="molecule type" value="Genomic_DNA"/>
</dbReference>
<comment type="caution">
    <text evidence="2">The sequence shown here is derived from an EMBL/GenBank/DDBJ whole genome shotgun (WGS) entry which is preliminary data.</text>
</comment>
<evidence type="ECO:0000313" key="3">
    <source>
        <dbReference type="Proteomes" id="UP000237105"/>
    </source>
</evidence>
<gene>
    <name evidence="2" type="ORF">PanWU01x14_083360</name>
</gene>